<keyword evidence="2" id="KW-1185">Reference proteome</keyword>
<gene>
    <name evidence="1" type="ORF">KPL37_02010</name>
</gene>
<comment type="caution">
    <text evidence="1">The sequence shown here is derived from an EMBL/GenBank/DDBJ whole genome shotgun (WGS) entry which is preliminary data.</text>
</comment>
<dbReference type="RefSeq" id="WP_216145636.1">
    <property type="nucleotide sequence ID" value="NZ_JAHLDV010000003.1"/>
</dbReference>
<protein>
    <submittedName>
        <fullName evidence="1">Uncharacterized protein</fullName>
    </submittedName>
</protein>
<sequence length="107" mass="12751">MFFNNKKIRAKKENEARLKRINNFEVRYVTTRDPTQYSESIIGKNCIMSILNNQFNIQNDNNVIFTHSIENLQSSELMSQNGIILSYTDDKTSEYIEIIAYYKYHRK</sequence>
<evidence type="ECO:0000313" key="2">
    <source>
        <dbReference type="Proteomes" id="UP000776252"/>
    </source>
</evidence>
<reference evidence="1 2" key="1">
    <citation type="submission" date="2021-06" db="EMBL/GenBank/DDBJ databases">
        <title>Clostridia strains as spoilage organisms.</title>
        <authorList>
            <person name="Wambui J."/>
            <person name="Stephan R."/>
            <person name="Stevens M.J.A."/>
        </authorList>
    </citation>
    <scope>NUCLEOTIDE SEQUENCE [LARGE SCALE GENOMIC DNA]</scope>
    <source>
        <strain evidence="1 2">DSM 14204</strain>
    </source>
</reference>
<evidence type="ECO:0000313" key="1">
    <source>
        <dbReference type="EMBL" id="MBU3158546.1"/>
    </source>
</evidence>
<name>A0ABS6BNP8_9CLOT</name>
<accession>A0ABS6BNP8</accession>
<dbReference type="Proteomes" id="UP000776252">
    <property type="component" value="Unassembled WGS sequence"/>
</dbReference>
<organism evidence="1 2">
    <name type="scientific">Clostridium frigoris</name>
    <dbReference type="NCBI Taxonomy" id="205327"/>
    <lineage>
        <taxon>Bacteria</taxon>
        <taxon>Bacillati</taxon>
        <taxon>Bacillota</taxon>
        <taxon>Clostridia</taxon>
        <taxon>Eubacteriales</taxon>
        <taxon>Clostridiaceae</taxon>
        <taxon>Clostridium</taxon>
    </lineage>
</organism>
<dbReference type="EMBL" id="JAHLDV010000003">
    <property type="protein sequence ID" value="MBU3158546.1"/>
    <property type="molecule type" value="Genomic_DNA"/>
</dbReference>
<proteinExistence type="predicted"/>